<name>A0ABY6A8Y5_9GAMM</name>
<accession>A0ABY6A8Y5</accession>
<dbReference type="Proteomes" id="UP001065322">
    <property type="component" value="Chromosome"/>
</dbReference>
<evidence type="ECO:0008006" key="3">
    <source>
        <dbReference type="Google" id="ProtNLM"/>
    </source>
</evidence>
<gene>
    <name evidence="1" type="ORF">HUF19_08255</name>
</gene>
<proteinExistence type="predicted"/>
<sequence>MLVLGNLWCLLTRWVKQMLYITTFCLICAPSWAQQEQLYLRKGPGSAFPVIFEVSSTEQLQPLRLQGDWLLLSNGRRQGWLPVAQVPESSGLSRAQRWYLKDALRPGSWQVQGGWNSETALQLGVSYPLDEYRLAARFTRANAGEQVWQSAELGLEQVFSRYADWSLQGFAGLGVGINEQGSRHWDEQGRETSTALFTVSGDVVWPLEKRLDFRLRLQASQALGADQSAHTAVALIWNLSL</sequence>
<evidence type="ECO:0000313" key="1">
    <source>
        <dbReference type="EMBL" id="UXD87424.1"/>
    </source>
</evidence>
<evidence type="ECO:0000313" key="2">
    <source>
        <dbReference type="Proteomes" id="UP001065322"/>
    </source>
</evidence>
<keyword evidence="2" id="KW-1185">Reference proteome</keyword>
<protein>
    <recommendedName>
        <fullName evidence="3">SH3b domain-containing protein</fullName>
    </recommendedName>
</protein>
<reference evidence="2" key="1">
    <citation type="submission" date="2020-06" db="EMBL/GenBank/DDBJ databases">
        <title>Thalassolituus marinus alknpb1M-1, a hydrocarbon-degrading bacterium isolated from the deep-sea overlying water using an in-situ strategy from the South China Sea basin.</title>
        <authorList>
            <person name="Dong C."/>
            <person name="Chen Y."/>
            <person name="Shao Z."/>
        </authorList>
    </citation>
    <scope>NUCLEOTIDE SEQUENCE [LARGE SCALE GENOMIC DNA]</scope>
    <source>
        <strain evidence="2">alknpb1M-1</strain>
    </source>
</reference>
<dbReference type="RefSeq" id="WP_260999340.1">
    <property type="nucleotide sequence ID" value="NZ_CP054475.1"/>
</dbReference>
<organism evidence="1 2">
    <name type="scientific">Thalassolituus hydrocarboniclasticus</name>
    <dbReference type="NCBI Taxonomy" id="2742796"/>
    <lineage>
        <taxon>Bacteria</taxon>
        <taxon>Pseudomonadati</taxon>
        <taxon>Pseudomonadota</taxon>
        <taxon>Gammaproteobacteria</taxon>
        <taxon>Oceanospirillales</taxon>
        <taxon>Oceanospirillaceae</taxon>
        <taxon>Thalassolituus</taxon>
    </lineage>
</organism>
<dbReference type="EMBL" id="CP054475">
    <property type="protein sequence ID" value="UXD87424.1"/>
    <property type="molecule type" value="Genomic_DNA"/>
</dbReference>